<dbReference type="PANTHER" id="PTHR10252:SF93">
    <property type="entry name" value="DNA POLYMERASE II SUBUNIT B3-1"/>
    <property type="match status" value="1"/>
</dbReference>
<evidence type="ECO:0000256" key="2">
    <source>
        <dbReference type="ARBA" id="ARBA00023242"/>
    </source>
</evidence>
<name>A0AAP0RKW2_LIQFO</name>
<dbReference type="InterPro" id="IPR009072">
    <property type="entry name" value="Histone-fold"/>
</dbReference>
<feature type="compositionally biased region" description="Polar residues" evidence="3">
    <location>
        <begin position="20"/>
        <end position="34"/>
    </location>
</feature>
<dbReference type="GO" id="GO:0005634">
    <property type="term" value="C:nucleus"/>
    <property type="evidence" value="ECO:0007669"/>
    <property type="project" value="UniProtKB-SubCell"/>
</dbReference>
<dbReference type="InterPro" id="IPR050568">
    <property type="entry name" value="Transcr_DNA_Rep_Reg"/>
</dbReference>
<dbReference type="SUPFAM" id="SSF47113">
    <property type="entry name" value="Histone-fold"/>
    <property type="match status" value="1"/>
</dbReference>
<protein>
    <recommendedName>
        <fullName evidence="4">Transcription factor CBF/NF-Y/archaeal histone domain-containing protein</fullName>
    </recommendedName>
</protein>
<dbReference type="EMBL" id="JBBPBK010000008">
    <property type="protein sequence ID" value="KAK9279107.1"/>
    <property type="molecule type" value="Genomic_DNA"/>
</dbReference>
<keyword evidence="6" id="KW-1185">Reference proteome</keyword>
<dbReference type="Gene3D" id="1.10.20.10">
    <property type="entry name" value="Histone, subunit A"/>
    <property type="match status" value="1"/>
</dbReference>
<dbReference type="InterPro" id="IPR003958">
    <property type="entry name" value="CBFA_NFYB_domain"/>
</dbReference>
<dbReference type="GO" id="GO:0000976">
    <property type="term" value="F:transcription cis-regulatory region binding"/>
    <property type="evidence" value="ECO:0007669"/>
    <property type="project" value="TreeGrafter"/>
</dbReference>
<comment type="subcellular location">
    <subcellularLocation>
        <location evidence="1">Nucleus</location>
    </subcellularLocation>
</comment>
<dbReference type="PANTHER" id="PTHR10252">
    <property type="entry name" value="HISTONE-LIKE TRANSCRIPTION FACTOR CCAAT-RELATED"/>
    <property type="match status" value="1"/>
</dbReference>
<reference evidence="5 6" key="1">
    <citation type="journal article" date="2024" name="Plant J.">
        <title>Genome sequences and population genomics reveal climatic adaptation and genomic divergence between two closely related sweetgum species.</title>
        <authorList>
            <person name="Xu W.Q."/>
            <person name="Ren C.Q."/>
            <person name="Zhang X.Y."/>
            <person name="Comes H.P."/>
            <person name="Liu X.H."/>
            <person name="Li Y.G."/>
            <person name="Kettle C.J."/>
            <person name="Jalonen R."/>
            <person name="Gaisberger H."/>
            <person name="Ma Y.Z."/>
            <person name="Qiu Y.X."/>
        </authorList>
    </citation>
    <scope>NUCLEOTIDE SEQUENCE [LARGE SCALE GENOMIC DNA]</scope>
    <source>
        <strain evidence="5">Hangzhou</strain>
    </source>
</reference>
<keyword evidence="2" id="KW-0539">Nucleus</keyword>
<dbReference type="Pfam" id="PF00808">
    <property type="entry name" value="CBFD_NFYB_HMF"/>
    <property type="match status" value="1"/>
</dbReference>
<feature type="compositionally biased region" description="Acidic residues" evidence="3">
    <location>
        <begin position="75"/>
        <end position="87"/>
    </location>
</feature>
<dbReference type="GO" id="GO:0006355">
    <property type="term" value="P:regulation of DNA-templated transcription"/>
    <property type="evidence" value="ECO:0007669"/>
    <property type="project" value="TreeGrafter"/>
</dbReference>
<dbReference type="Proteomes" id="UP001415857">
    <property type="component" value="Unassembled WGS sequence"/>
</dbReference>
<evidence type="ECO:0000259" key="4">
    <source>
        <dbReference type="Pfam" id="PF00808"/>
    </source>
</evidence>
<evidence type="ECO:0000256" key="1">
    <source>
        <dbReference type="ARBA" id="ARBA00004123"/>
    </source>
</evidence>
<sequence>MRNARPLQKRRRKTSKQDDTSNGTDSEPQVLNIPSSSASDSQSKRDSESEDEEPKLSEVSNPRADTTSKEHKQVDDDEDEGEDEEGEDTRNGIQKKKDDKALYRFPINRVKTIVRSQGVDDLRVSQEAVFLIGKASEKFLEQFCEDAYACSAQDHKNYVAYKHLSSVVCKQRRLDFLSDFIPEKLKAEDALEESKSTGT</sequence>
<dbReference type="GO" id="GO:0046982">
    <property type="term" value="F:protein heterodimerization activity"/>
    <property type="evidence" value="ECO:0007669"/>
    <property type="project" value="InterPro"/>
</dbReference>
<accession>A0AAP0RKW2</accession>
<evidence type="ECO:0000313" key="5">
    <source>
        <dbReference type="EMBL" id="KAK9279107.1"/>
    </source>
</evidence>
<evidence type="ECO:0000256" key="3">
    <source>
        <dbReference type="SAM" id="MobiDB-lite"/>
    </source>
</evidence>
<feature type="region of interest" description="Disordered" evidence="3">
    <location>
        <begin position="1"/>
        <end position="98"/>
    </location>
</feature>
<organism evidence="5 6">
    <name type="scientific">Liquidambar formosana</name>
    <name type="common">Formosan gum</name>
    <dbReference type="NCBI Taxonomy" id="63359"/>
    <lineage>
        <taxon>Eukaryota</taxon>
        <taxon>Viridiplantae</taxon>
        <taxon>Streptophyta</taxon>
        <taxon>Embryophyta</taxon>
        <taxon>Tracheophyta</taxon>
        <taxon>Spermatophyta</taxon>
        <taxon>Magnoliopsida</taxon>
        <taxon>eudicotyledons</taxon>
        <taxon>Gunneridae</taxon>
        <taxon>Pentapetalae</taxon>
        <taxon>Saxifragales</taxon>
        <taxon>Altingiaceae</taxon>
        <taxon>Liquidambar</taxon>
    </lineage>
</organism>
<feature type="domain" description="Transcription factor CBF/NF-Y/archaeal histone" evidence="4">
    <location>
        <begin position="104"/>
        <end position="168"/>
    </location>
</feature>
<proteinExistence type="predicted"/>
<dbReference type="AlphaFoldDB" id="A0AAP0RKW2"/>
<comment type="caution">
    <text evidence="5">The sequence shown here is derived from an EMBL/GenBank/DDBJ whole genome shotgun (WGS) entry which is preliminary data.</text>
</comment>
<gene>
    <name evidence="5" type="ORF">L1049_012782</name>
</gene>
<evidence type="ECO:0000313" key="6">
    <source>
        <dbReference type="Proteomes" id="UP001415857"/>
    </source>
</evidence>